<evidence type="ECO:0000256" key="1">
    <source>
        <dbReference type="SAM" id="SignalP"/>
    </source>
</evidence>
<evidence type="ECO:0000313" key="2">
    <source>
        <dbReference type="EMBL" id="JAD41443.1"/>
    </source>
</evidence>
<reference evidence="2" key="2">
    <citation type="journal article" date="2015" name="Data Brief">
        <title>Shoot transcriptome of the giant reed, Arundo donax.</title>
        <authorList>
            <person name="Barrero R.A."/>
            <person name="Guerrero F.D."/>
            <person name="Moolhuijzen P."/>
            <person name="Goolsby J.A."/>
            <person name="Tidwell J."/>
            <person name="Bellgard S.E."/>
            <person name="Bellgard M.I."/>
        </authorList>
    </citation>
    <scope>NUCLEOTIDE SEQUENCE</scope>
    <source>
        <tissue evidence="2">Shoot tissue taken approximately 20 cm above the soil surface</tissue>
    </source>
</reference>
<dbReference type="EMBL" id="GBRH01256452">
    <property type="protein sequence ID" value="JAD41443.1"/>
    <property type="molecule type" value="Transcribed_RNA"/>
</dbReference>
<feature type="chain" id="PRO_5002060074" evidence="1">
    <location>
        <begin position="20"/>
        <end position="46"/>
    </location>
</feature>
<feature type="signal peptide" evidence="1">
    <location>
        <begin position="1"/>
        <end position="19"/>
    </location>
</feature>
<accession>A0A0A8ZUR5</accession>
<keyword evidence="1" id="KW-0732">Signal</keyword>
<organism evidence="2">
    <name type="scientific">Arundo donax</name>
    <name type="common">Giant reed</name>
    <name type="synonym">Donax arundinaceus</name>
    <dbReference type="NCBI Taxonomy" id="35708"/>
    <lineage>
        <taxon>Eukaryota</taxon>
        <taxon>Viridiplantae</taxon>
        <taxon>Streptophyta</taxon>
        <taxon>Embryophyta</taxon>
        <taxon>Tracheophyta</taxon>
        <taxon>Spermatophyta</taxon>
        <taxon>Magnoliopsida</taxon>
        <taxon>Liliopsida</taxon>
        <taxon>Poales</taxon>
        <taxon>Poaceae</taxon>
        <taxon>PACMAD clade</taxon>
        <taxon>Arundinoideae</taxon>
        <taxon>Arundineae</taxon>
        <taxon>Arundo</taxon>
    </lineage>
</organism>
<reference evidence="2" key="1">
    <citation type="submission" date="2014-09" db="EMBL/GenBank/DDBJ databases">
        <authorList>
            <person name="Magalhaes I.L.F."/>
            <person name="Oliveira U."/>
            <person name="Santos F.R."/>
            <person name="Vidigal T.H.D.A."/>
            <person name="Brescovit A.D."/>
            <person name="Santos A.J."/>
        </authorList>
    </citation>
    <scope>NUCLEOTIDE SEQUENCE</scope>
    <source>
        <tissue evidence="2">Shoot tissue taken approximately 20 cm above the soil surface</tissue>
    </source>
</reference>
<proteinExistence type="predicted"/>
<protein>
    <submittedName>
        <fullName evidence="2">Uncharacterized protein</fullName>
    </submittedName>
</protein>
<dbReference type="AlphaFoldDB" id="A0A0A8ZUR5"/>
<sequence>MLRLCARLGWCCPWCALLGRRVLIRVEMGWPFCALFPFHFVKSSAV</sequence>
<name>A0A0A8ZUR5_ARUDO</name>